<keyword evidence="1 5" id="KW-0547">Nucleotide-binding</keyword>
<dbReference type="Pfam" id="PF00271">
    <property type="entry name" value="Helicase_C"/>
    <property type="match status" value="1"/>
</dbReference>
<dbReference type="AlphaFoldDB" id="A0AAV9XUM9"/>
<gene>
    <name evidence="8" type="ORF">RS030_4593</name>
</gene>
<feature type="domain" description="Helicase ATP-binding" evidence="6">
    <location>
        <begin position="68"/>
        <end position="292"/>
    </location>
</feature>
<dbReference type="SUPFAM" id="SSF52540">
    <property type="entry name" value="P-loop containing nucleoside triphosphate hydrolases"/>
    <property type="match status" value="2"/>
</dbReference>
<comment type="domain">
    <text evidence="5">The Q motif is unique to and characteristic of the DEAD box family of RNA helicases and controls ATP binding and hydrolysis.</text>
</comment>
<evidence type="ECO:0000256" key="5">
    <source>
        <dbReference type="RuleBase" id="RU365068"/>
    </source>
</evidence>
<evidence type="ECO:0000259" key="7">
    <source>
        <dbReference type="PROSITE" id="PS51194"/>
    </source>
</evidence>
<dbReference type="CDD" id="cd18787">
    <property type="entry name" value="SF2_C_DEAD"/>
    <property type="match status" value="1"/>
</dbReference>
<dbReference type="GO" id="GO:0005524">
    <property type="term" value="F:ATP binding"/>
    <property type="evidence" value="ECO:0007669"/>
    <property type="project" value="UniProtKB-UniRule"/>
</dbReference>
<comment type="catalytic activity">
    <reaction evidence="5">
        <text>ATP + H2O = ADP + phosphate + H(+)</text>
        <dbReference type="Rhea" id="RHEA:13065"/>
        <dbReference type="ChEBI" id="CHEBI:15377"/>
        <dbReference type="ChEBI" id="CHEBI:15378"/>
        <dbReference type="ChEBI" id="CHEBI:30616"/>
        <dbReference type="ChEBI" id="CHEBI:43474"/>
        <dbReference type="ChEBI" id="CHEBI:456216"/>
        <dbReference type="EC" id="3.6.4.13"/>
    </reaction>
</comment>
<dbReference type="GO" id="GO:0003724">
    <property type="term" value="F:RNA helicase activity"/>
    <property type="evidence" value="ECO:0007669"/>
    <property type="project" value="UniProtKB-EC"/>
</dbReference>
<dbReference type="EMBL" id="JAWDEY010000032">
    <property type="protein sequence ID" value="KAK6588458.1"/>
    <property type="molecule type" value="Genomic_DNA"/>
</dbReference>
<keyword evidence="4 5" id="KW-0694">RNA-binding</keyword>
<sequence length="568" mass="65358">MLDIPTWTKRWIQVEELSDGISQNKNDELIKHLNKNVRKGIKKMNNYHGLFPIQEKAIPYILNSINNDMNSRYSSDICISVPTGEGKTLCYVIPISNYLYNRPYPCLSVLVLVPTRELANQVKSVFNIFTSKNKGKFPIKITTLTGQHSFSSEMKELNSLSTPDIVISTPGRLCEHYNQLMILDDLMLNDNRFTFIGNDENKKGFGDNKKMVPTLFRNINFIVIDEVDKLLSQTYNNWQDIVNNISKNVELEVNCGEMGLSIKKPLKILLSATISNSSNKINQLNLVRPIYFISSISGESNIPSKMFQRYIKVLNKKYKPNSLLCLIYQLNLNKNNRKQLLKLLSANTNDEYETENIKQIPKYYKNHFKSVIFCSNKVTTTNLALFLQRELSKLDRNDLIFRIPCINTRESNNSNGVDNSDSDNSDNTDKNKVTFVKKNCKIKLVDKPGTLKVEEFSSLLLQKERNNLIKKFNNDEFNILVCSDILARGIDISNIDIVINYDVPDNIKTYIHRAGRTARAGKSGHTYTMVESNQMRHFMQLVNLKNKNIHKQKLYLSIENFSKDNVEN</sequence>
<dbReference type="SMART" id="SM00490">
    <property type="entry name" value="HELICc"/>
    <property type="match status" value="1"/>
</dbReference>
<proteinExistence type="inferred from homology"/>
<keyword evidence="9" id="KW-1185">Reference proteome</keyword>
<dbReference type="InterPro" id="IPR011545">
    <property type="entry name" value="DEAD/DEAH_box_helicase_dom"/>
</dbReference>
<dbReference type="PANTHER" id="PTHR24031">
    <property type="entry name" value="RNA HELICASE"/>
    <property type="match status" value="1"/>
</dbReference>
<dbReference type="Pfam" id="PF00270">
    <property type="entry name" value="DEAD"/>
    <property type="match status" value="1"/>
</dbReference>
<dbReference type="SMART" id="SM00487">
    <property type="entry name" value="DEXDc"/>
    <property type="match status" value="1"/>
</dbReference>
<dbReference type="EC" id="3.6.4.13" evidence="5"/>
<evidence type="ECO:0000259" key="6">
    <source>
        <dbReference type="PROSITE" id="PS51192"/>
    </source>
</evidence>
<evidence type="ECO:0000256" key="2">
    <source>
        <dbReference type="ARBA" id="ARBA00022801"/>
    </source>
</evidence>
<evidence type="ECO:0000313" key="9">
    <source>
        <dbReference type="Proteomes" id="UP001311799"/>
    </source>
</evidence>
<dbReference type="PROSITE" id="PS51192">
    <property type="entry name" value="HELICASE_ATP_BIND_1"/>
    <property type="match status" value="1"/>
</dbReference>
<keyword evidence="5" id="KW-0347">Helicase</keyword>
<keyword evidence="3 5" id="KW-0067">ATP-binding</keyword>
<comment type="similarity">
    <text evidence="5">Belongs to the DEAD box helicase family.</text>
</comment>
<evidence type="ECO:0000313" key="8">
    <source>
        <dbReference type="EMBL" id="KAK6588458.1"/>
    </source>
</evidence>
<feature type="domain" description="Helicase C-terminal" evidence="7">
    <location>
        <begin position="356"/>
        <end position="562"/>
    </location>
</feature>
<name>A0AAV9XUM9_9CRYT</name>
<evidence type="ECO:0000256" key="1">
    <source>
        <dbReference type="ARBA" id="ARBA00022741"/>
    </source>
</evidence>
<reference evidence="8 9" key="1">
    <citation type="submission" date="2023-10" db="EMBL/GenBank/DDBJ databases">
        <title>Comparative genomics analysis reveals potential genetic determinants of host preference in Cryptosporidium xiaoi.</title>
        <authorList>
            <person name="Xiao L."/>
            <person name="Li J."/>
        </authorList>
    </citation>
    <scope>NUCLEOTIDE SEQUENCE [LARGE SCALE GENOMIC DNA]</scope>
    <source>
        <strain evidence="8 9">52996</strain>
    </source>
</reference>
<dbReference type="GO" id="GO:0003723">
    <property type="term" value="F:RNA binding"/>
    <property type="evidence" value="ECO:0007669"/>
    <property type="project" value="UniProtKB-UniRule"/>
</dbReference>
<dbReference type="Gene3D" id="3.40.50.300">
    <property type="entry name" value="P-loop containing nucleotide triphosphate hydrolases"/>
    <property type="match status" value="2"/>
</dbReference>
<comment type="caution">
    <text evidence="8">The sequence shown here is derived from an EMBL/GenBank/DDBJ whole genome shotgun (WGS) entry which is preliminary data.</text>
</comment>
<dbReference type="InterPro" id="IPR027417">
    <property type="entry name" value="P-loop_NTPase"/>
</dbReference>
<dbReference type="InterPro" id="IPR014001">
    <property type="entry name" value="Helicase_ATP-bd"/>
</dbReference>
<dbReference type="Proteomes" id="UP001311799">
    <property type="component" value="Unassembled WGS sequence"/>
</dbReference>
<organism evidence="8 9">
    <name type="scientific">Cryptosporidium xiaoi</name>
    <dbReference type="NCBI Taxonomy" id="659607"/>
    <lineage>
        <taxon>Eukaryota</taxon>
        <taxon>Sar</taxon>
        <taxon>Alveolata</taxon>
        <taxon>Apicomplexa</taxon>
        <taxon>Conoidasida</taxon>
        <taxon>Coccidia</taxon>
        <taxon>Eucoccidiorida</taxon>
        <taxon>Eimeriorina</taxon>
        <taxon>Cryptosporidiidae</taxon>
        <taxon>Cryptosporidium</taxon>
    </lineage>
</organism>
<evidence type="ECO:0000256" key="4">
    <source>
        <dbReference type="ARBA" id="ARBA00022884"/>
    </source>
</evidence>
<evidence type="ECO:0000256" key="3">
    <source>
        <dbReference type="ARBA" id="ARBA00022840"/>
    </source>
</evidence>
<protein>
    <recommendedName>
        <fullName evidence="5">ATP-dependent RNA helicase</fullName>
        <ecNumber evidence="5">3.6.4.13</ecNumber>
    </recommendedName>
</protein>
<keyword evidence="2 5" id="KW-0378">Hydrolase</keyword>
<accession>A0AAV9XUM9</accession>
<dbReference type="GO" id="GO:0016787">
    <property type="term" value="F:hydrolase activity"/>
    <property type="evidence" value="ECO:0007669"/>
    <property type="project" value="UniProtKB-KW"/>
</dbReference>
<comment type="function">
    <text evidence="5">RNA helicase.</text>
</comment>
<dbReference type="PROSITE" id="PS51194">
    <property type="entry name" value="HELICASE_CTER"/>
    <property type="match status" value="1"/>
</dbReference>
<dbReference type="InterPro" id="IPR001650">
    <property type="entry name" value="Helicase_C-like"/>
</dbReference>